<protein>
    <recommendedName>
        <fullName evidence="2">F-box domain-containing protein</fullName>
    </recommendedName>
</protein>
<gene>
    <name evidence="3" type="ORF">FPE_LOCUS19649</name>
</gene>
<keyword evidence="1" id="KW-0812">Transmembrane</keyword>
<dbReference type="PANTHER" id="PTHR31111:SF136">
    <property type="entry name" value="F-BOX ASSOCIATED DOMAIN-CONTAINING PROTEIN"/>
    <property type="match status" value="1"/>
</dbReference>
<feature type="domain" description="F-box" evidence="2">
    <location>
        <begin position="7"/>
        <end position="47"/>
    </location>
</feature>
<dbReference type="AlphaFoldDB" id="A0AAD1ZMP3"/>
<dbReference type="PANTHER" id="PTHR31111">
    <property type="entry name" value="BNAA05G37150D PROTEIN-RELATED"/>
    <property type="match status" value="1"/>
</dbReference>
<evidence type="ECO:0000259" key="2">
    <source>
        <dbReference type="SMART" id="SM00256"/>
    </source>
</evidence>
<name>A0AAD1ZMP3_9LAMI</name>
<dbReference type="SMART" id="SM00256">
    <property type="entry name" value="FBOX"/>
    <property type="match status" value="1"/>
</dbReference>
<keyword evidence="1" id="KW-1133">Transmembrane helix</keyword>
<organism evidence="3 4">
    <name type="scientific">Fraxinus pennsylvanica</name>
    <dbReference type="NCBI Taxonomy" id="56036"/>
    <lineage>
        <taxon>Eukaryota</taxon>
        <taxon>Viridiplantae</taxon>
        <taxon>Streptophyta</taxon>
        <taxon>Embryophyta</taxon>
        <taxon>Tracheophyta</taxon>
        <taxon>Spermatophyta</taxon>
        <taxon>Magnoliopsida</taxon>
        <taxon>eudicotyledons</taxon>
        <taxon>Gunneridae</taxon>
        <taxon>Pentapetalae</taxon>
        <taxon>asterids</taxon>
        <taxon>lamiids</taxon>
        <taxon>Lamiales</taxon>
        <taxon>Oleaceae</taxon>
        <taxon>Oleeae</taxon>
        <taxon>Fraxinus</taxon>
    </lineage>
</organism>
<evidence type="ECO:0000313" key="4">
    <source>
        <dbReference type="Proteomes" id="UP000834106"/>
    </source>
</evidence>
<dbReference type="Gene3D" id="1.20.1280.50">
    <property type="match status" value="1"/>
</dbReference>
<dbReference type="InterPro" id="IPR001810">
    <property type="entry name" value="F-box_dom"/>
</dbReference>
<dbReference type="CDD" id="cd22157">
    <property type="entry name" value="F-box_AtFBW1-like"/>
    <property type="match status" value="1"/>
</dbReference>
<dbReference type="Proteomes" id="UP000834106">
    <property type="component" value="Chromosome 12"/>
</dbReference>
<proteinExistence type="predicted"/>
<dbReference type="Pfam" id="PF00646">
    <property type="entry name" value="F-box"/>
    <property type="match status" value="1"/>
</dbReference>
<keyword evidence="1" id="KW-0472">Membrane</keyword>
<dbReference type="EMBL" id="OU503047">
    <property type="protein sequence ID" value="CAI9772219.1"/>
    <property type="molecule type" value="Genomic_DNA"/>
</dbReference>
<sequence length="123" mass="14385">MDNFGHIQRDVIIEILSRLPVKSLLRFKCVCKSWLSTIAGCSFVYEHFNKALADCKKAQLLIRYYDGDTQEDVFSLFTNDQLKAPTYLRLRTKPKRHFEVIWDPAMVYSVFMTSLLMSYAYGI</sequence>
<reference evidence="3" key="1">
    <citation type="submission" date="2023-05" db="EMBL/GenBank/DDBJ databases">
        <authorList>
            <person name="Huff M."/>
        </authorList>
    </citation>
    <scope>NUCLEOTIDE SEQUENCE</scope>
</reference>
<dbReference type="SUPFAM" id="SSF81383">
    <property type="entry name" value="F-box domain"/>
    <property type="match status" value="1"/>
</dbReference>
<feature type="transmembrane region" description="Helical" evidence="1">
    <location>
        <begin position="100"/>
        <end position="121"/>
    </location>
</feature>
<keyword evidence="4" id="KW-1185">Reference proteome</keyword>
<evidence type="ECO:0000256" key="1">
    <source>
        <dbReference type="SAM" id="Phobius"/>
    </source>
</evidence>
<accession>A0AAD1ZMP3</accession>
<evidence type="ECO:0000313" key="3">
    <source>
        <dbReference type="EMBL" id="CAI9772219.1"/>
    </source>
</evidence>
<dbReference type="InterPro" id="IPR036047">
    <property type="entry name" value="F-box-like_dom_sf"/>
</dbReference>